<organism evidence="1 2">
    <name type="scientific">Octopus vulgaris</name>
    <name type="common">Common octopus</name>
    <dbReference type="NCBI Taxonomy" id="6645"/>
    <lineage>
        <taxon>Eukaryota</taxon>
        <taxon>Metazoa</taxon>
        <taxon>Spiralia</taxon>
        <taxon>Lophotrochozoa</taxon>
        <taxon>Mollusca</taxon>
        <taxon>Cephalopoda</taxon>
        <taxon>Coleoidea</taxon>
        <taxon>Octopodiformes</taxon>
        <taxon>Octopoda</taxon>
        <taxon>Incirrata</taxon>
        <taxon>Octopodidae</taxon>
        <taxon>Octopus</taxon>
    </lineage>
</organism>
<sequence length="68" mass="7499">MVLGKRGLVLVSNDESNGKGAAGEQSRETIFLSCLNIRPNAFVLCSSHAAGLSRDFHKIHSSYQKWKH</sequence>
<proteinExistence type="predicted"/>
<keyword evidence="2" id="KW-1185">Reference proteome</keyword>
<reference evidence="1" key="1">
    <citation type="submission" date="2023-08" db="EMBL/GenBank/DDBJ databases">
        <authorList>
            <person name="Alioto T."/>
            <person name="Alioto T."/>
            <person name="Gomez Garrido J."/>
        </authorList>
    </citation>
    <scope>NUCLEOTIDE SEQUENCE</scope>
</reference>
<dbReference type="AlphaFoldDB" id="A0AA36AZF6"/>
<protein>
    <submittedName>
        <fullName evidence="1">Uncharacterized protein</fullName>
    </submittedName>
</protein>
<gene>
    <name evidence="1" type="ORF">OCTVUL_1B018882</name>
</gene>
<accession>A0AA36AZF6</accession>
<name>A0AA36AZF6_OCTVU</name>
<evidence type="ECO:0000313" key="1">
    <source>
        <dbReference type="EMBL" id="CAI9725130.1"/>
    </source>
</evidence>
<dbReference type="Proteomes" id="UP001162480">
    <property type="component" value="Chromosome 7"/>
</dbReference>
<dbReference type="EMBL" id="OX597820">
    <property type="protein sequence ID" value="CAI9725130.1"/>
    <property type="molecule type" value="Genomic_DNA"/>
</dbReference>
<evidence type="ECO:0000313" key="2">
    <source>
        <dbReference type="Proteomes" id="UP001162480"/>
    </source>
</evidence>